<dbReference type="SUPFAM" id="SSF56672">
    <property type="entry name" value="DNA/RNA polymerases"/>
    <property type="match status" value="1"/>
</dbReference>
<protein>
    <recommendedName>
        <fullName evidence="3">Integrase catalytic domain-containing protein</fullName>
    </recommendedName>
</protein>
<gene>
    <name evidence="4" type="ORF">niasHS_018147</name>
</gene>
<feature type="domain" description="Integrase catalytic" evidence="3">
    <location>
        <begin position="1487"/>
        <end position="1678"/>
    </location>
</feature>
<name>A0ABD2HVC2_HETSC</name>
<dbReference type="Pfam" id="PF17921">
    <property type="entry name" value="Integrase_H2C2"/>
    <property type="match status" value="1"/>
</dbReference>
<dbReference type="SUPFAM" id="SSF81631">
    <property type="entry name" value="PAP/OAS1 substrate-binding domain"/>
    <property type="match status" value="1"/>
</dbReference>
<dbReference type="InterPro" id="IPR043502">
    <property type="entry name" value="DNA/RNA_pol_sf"/>
</dbReference>
<feature type="compositionally biased region" description="Polar residues" evidence="1">
    <location>
        <begin position="3256"/>
        <end position="3265"/>
    </location>
</feature>
<dbReference type="InterPro" id="IPR008737">
    <property type="entry name" value="DUF1758"/>
</dbReference>
<dbReference type="Pfam" id="PF22600">
    <property type="entry name" value="MTPAP-like_central"/>
    <property type="match status" value="1"/>
</dbReference>
<dbReference type="InterPro" id="IPR036397">
    <property type="entry name" value="RNaseH_sf"/>
</dbReference>
<accession>A0ABD2HVC2</accession>
<feature type="compositionally biased region" description="Basic and acidic residues" evidence="1">
    <location>
        <begin position="2736"/>
        <end position="2752"/>
    </location>
</feature>
<feature type="compositionally biased region" description="Basic and acidic residues" evidence="1">
    <location>
        <begin position="2761"/>
        <end position="2775"/>
    </location>
</feature>
<dbReference type="InterPro" id="IPR001584">
    <property type="entry name" value="Integrase_cat-core"/>
</dbReference>
<dbReference type="Gene3D" id="3.10.10.10">
    <property type="entry name" value="HIV Type 1 Reverse Transcriptase, subunit A, domain 1"/>
    <property type="match status" value="1"/>
</dbReference>
<evidence type="ECO:0000313" key="4">
    <source>
        <dbReference type="EMBL" id="KAL3069422.1"/>
    </source>
</evidence>
<feature type="region of interest" description="Disordered" evidence="1">
    <location>
        <begin position="3173"/>
        <end position="3213"/>
    </location>
</feature>
<dbReference type="Proteomes" id="UP001620645">
    <property type="component" value="Unassembled WGS sequence"/>
</dbReference>
<feature type="compositionally biased region" description="Basic and acidic residues" evidence="1">
    <location>
        <begin position="2834"/>
        <end position="2847"/>
    </location>
</feature>
<feature type="region of interest" description="Disordered" evidence="1">
    <location>
        <begin position="2726"/>
        <end position="2848"/>
    </location>
</feature>
<dbReference type="Pfam" id="PF18701">
    <property type="entry name" value="DUF5641"/>
    <property type="match status" value="1"/>
</dbReference>
<dbReference type="Pfam" id="PF00078">
    <property type="entry name" value="RVT_1"/>
    <property type="match status" value="1"/>
</dbReference>
<dbReference type="InterPro" id="IPR054708">
    <property type="entry name" value="MTPAP-like_central"/>
</dbReference>
<dbReference type="Pfam" id="PF05380">
    <property type="entry name" value="Peptidase_A17"/>
    <property type="match status" value="1"/>
</dbReference>
<dbReference type="PANTHER" id="PTHR47331:SF1">
    <property type="entry name" value="GAG-LIKE PROTEIN"/>
    <property type="match status" value="1"/>
</dbReference>
<feature type="region of interest" description="Disordered" evidence="1">
    <location>
        <begin position="3227"/>
        <end position="3281"/>
    </location>
</feature>
<evidence type="ECO:0000259" key="3">
    <source>
        <dbReference type="PROSITE" id="PS50994"/>
    </source>
</evidence>
<dbReference type="PANTHER" id="PTHR47331">
    <property type="entry name" value="PHD-TYPE DOMAIN-CONTAINING PROTEIN"/>
    <property type="match status" value="1"/>
</dbReference>
<dbReference type="SUPFAM" id="SSF53098">
    <property type="entry name" value="Ribonuclease H-like"/>
    <property type="match status" value="1"/>
</dbReference>
<organism evidence="4 5">
    <name type="scientific">Heterodera schachtii</name>
    <name type="common">Sugarbeet cyst nematode worm</name>
    <name type="synonym">Tylenchus schachtii</name>
    <dbReference type="NCBI Taxonomy" id="97005"/>
    <lineage>
        <taxon>Eukaryota</taxon>
        <taxon>Metazoa</taxon>
        <taxon>Ecdysozoa</taxon>
        <taxon>Nematoda</taxon>
        <taxon>Chromadorea</taxon>
        <taxon>Rhabditida</taxon>
        <taxon>Tylenchina</taxon>
        <taxon>Tylenchomorpha</taxon>
        <taxon>Tylenchoidea</taxon>
        <taxon>Heteroderidae</taxon>
        <taxon>Heteroderinae</taxon>
        <taxon>Heterodera</taxon>
    </lineage>
</organism>
<comment type="caution">
    <text evidence="4">The sequence shown here is derived from an EMBL/GenBank/DDBJ whole genome shotgun (WGS) entry which is preliminary data.</text>
</comment>
<dbReference type="GO" id="GO:0006259">
    <property type="term" value="P:DNA metabolic process"/>
    <property type="evidence" value="ECO:0007669"/>
    <property type="project" value="UniProtKB-ARBA"/>
</dbReference>
<dbReference type="Pfam" id="PF05585">
    <property type="entry name" value="DUF1758"/>
    <property type="match status" value="1"/>
</dbReference>
<dbReference type="Gene3D" id="3.30.70.270">
    <property type="match status" value="1"/>
</dbReference>
<feature type="compositionally biased region" description="Basic and acidic residues" evidence="1">
    <location>
        <begin position="1857"/>
        <end position="1875"/>
    </location>
</feature>
<dbReference type="Pfam" id="PF03564">
    <property type="entry name" value="DUF1759"/>
    <property type="match status" value="1"/>
</dbReference>
<keyword evidence="2" id="KW-0472">Membrane</keyword>
<reference evidence="4 5" key="1">
    <citation type="submission" date="2024-10" db="EMBL/GenBank/DDBJ databases">
        <authorList>
            <person name="Kim D."/>
        </authorList>
    </citation>
    <scope>NUCLEOTIDE SEQUENCE [LARGE SCALE GENOMIC DNA]</scope>
    <source>
        <strain evidence="4">Taebaek</strain>
    </source>
</reference>
<evidence type="ECO:0000313" key="5">
    <source>
        <dbReference type="Proteomes" id="UP001620645"/>
    </source>
</evidence>
<keyword evidence="2" id="KW-1133">Transmembrane helix</keyword>
<dbReference type="InterPro" id="IPR043128">
    <property type="entry name" value="Rev_trsase/Diguanyl_cyclase"/>
</dbReference>
<dbReference type="Gene3D" id="3.30.460.10">
    <property type="entry name" value="Beta Polymerase, domain 2"/>
    <property type="match status" value="1"/>
</dbReference>
<dbReference type="CDD" id="cd01644">
    <property type="entry name" value="RT_pepA17"/>
    <property type="match status" value="1"/>
</dbReference>
<evidence type="ECO:0000256" key="1">
    <source>
        <dbReference type="SAM" id="MobiDB-lite"/>
    </source>
</evidence>
<feature type="region of interest" description="Disordered" evidence="1">
    <location>
        <begin position="1849"/>
        <end position="1989"/>
    </location>
</feature>
<evidence type="ECO:0000256" key="2">
    <source>
        <dbReference type="SAM" id="Phobius"/>
    </source>
</evidence>
<keyword evidence="2" id="KW-0812">Transmembrane</keyword>
<sequence length="3642" mass="414011">MARLLKTRLQTATDQLEELLSHDHPAATQQMNIGELTLRIHLIDDDLDKISKVVGEIKGISAEWTQIISKMAQKDQDAAINDYDSHVALLQVADKVKNSGTRARQFKTSQISLASAKTTLEAAQLQQQNAGGVPAAQAAGAQTTGRVQYQVEIAKIRPQIFSGGKSEWQSWWPVYNLAIHTDPAKPRFLKMADLMSLLKGEAKDIVYGLQLTDADYDLAIKALTEKYDDNSHMVRELHRQLISLKASQSFEDDRKLLIDVQRITRMLKNNAQDINAPTIWLTLEQKVTKPVLRQIQEAKAKAGVDWDTEKFLSSFKNLVIAEEAIEEIYNQSHQRREIGKKPKMVEKTPFKKFQTTIQTTVEQKAKIAPKFGTFGQQKKGVKRPQRDDKSKATPSCRLCSQSHWTSGCSRFRDAKSREEKAKELKLCLKCLGINHPSNECTAKIRNCRYCNKWGHNRVFCPQQFGMRKQFPPMVQHASIQQFNGTAKESNSSTKRTATEMDTRAQHKLLLTKRVTVYNPENPKLSKKVLVFFDSGSERSYVEKALASFLKLEAKNPAEITLTGFAGVDLGTYTMHMTKLCMKTAMGEKTIEPEITTRVLREMAHVEFADLYDSDFEATQLQSPTESLQPLVLIGTDYFADFDIKTEKRLPSGFWVANSKVGRLIFGKGNLSKPKMAKKVTSTAISQEAVEVQLQNDDDGLNTMVKKFFDLEAAGMADAAHPTENEQWLDHFNKELHFNMEEKRYEVALPWNNRAEELQPNYGLARGRLDNNLKKLDKEKFQLYDQIIQEQLSKGIVEMVPDPKAWTGKLHYLPHQAVIKDDHQTTKLRIVYDGSAHTKDTPSLNQCLDKGPQLLNDLIGIVMRCRMSEILICADIEKAFLQILIKEEDRDALRFLWVNTDGQVRTYRFRRVPFGLISSPAHLSVTLKHHLGQTDHPMAKDIAQNLYVDKILLCTDSSKDIAKVCHEMRKIFQKASMNLREFGANHRGIMDLPDDWLTNPHRMKILGIKWNPFKDQLEFHLPQFQAARVTKRTILSHLASVFDPLGLLSPIILPGKILLSKLWHEKYGWDDELSEQLSSEWANTIQDWPTVCFKMPRMATVPSPREKTIHIFADASGKAMGVCAYLRSINEEATKTMLLFAKSLVVPLKTPERQNTIPRLELQALKIATSVAEKLQKELPEVTKIILWTDSRDALEWAKSGKKQDRYVENRLNKIRRYMVRFVAGTSNPADIASRGAKATELLDNNLWQFGPNWLTLNEEEWPMDQIIFDPEVERHTGTDELPIMEMTLPTMEHPPQKALIDETRFSSFIKLKRTMALVLRLLQPRRAEPKKGNLKEKLGAIPPANADELLKAEQILIKNAQQRHPAEPQLVQNLQLYEDESGILRSKRRIQKGDIAESAKDPIFLPHKAELTALIIRHVHNKLHAGANNVLAEIRQNFWVPQARRTIRHVLQNGRSRHFCHTCHKFKTKPFGQVTMPPLPQFRVDGHTSRPFLNIGLDYFGPMLTKSNGKEMKVWGCIFTCAVTRGIHIELVNDLTAEAFLNALSRFCARRKVPKLIVSDNAKTFKLGSKAAQQIWQTPNAAQLFNQPTVQKSVADKGIKWRFNIERAPWTGGFFEKMVHLVKEPLRKTLGKKLVDYEQLMTTLIEVEKIINDRPLTYISEAEQTTILRPIDFISPYLDNEIQEIWSGEDLDPKDPDFIANPTSKQSLIAKFKVARQNADKFWEIWRKEYLTALREKQKSARQGQRVPEIGEIVIIHDESPRNKWKLGKVVKLIPSEDGLVRSAIVWTQKTELKRPVTKLYPLEIKEQIITNANLGTNEEANPNNDSSKHQISGMDDFIELDYDDMYEPEEVGQTGPRHEPNGGESHQGEGDGPRLRVQRHHPNGGESHQGHDDGQRHGIQRQRSNGGESLRDNAFERRQRNRSSQNRAPQQQRAPARHEQGRATRRVQRSRSRDDNRAPPPQRDQPRQKFNWAPVPPKPQHAAPPPIMATTRPQPTKGWAPVDGVFHLSKWSMSQRCDGTDQHSNCSPVMASYLSDGLAQIYIPTLLHLLLAQILLDYSERWDAISNAIYTLTTSGLSPAELIQAAIAQKPLIGYGYTMGKKWTRGVPNPAKWQRMRARGSPQDLWWRFSDATRAVNVWKNHCRVAQAEIEMAAQMEAAVEIAEETCPENHPASEKLQKMREDIQTALQVLAHEDTKIITSKFVVIAEETTEALGYAINAFVTNCKDFFHSVLSGVNEAVILWTGSEAIRRGMPWANYIVELSPIVEKLIKLDKRFVWICPPRMAQHTTTWLEYEDGFCSLALAEGGKGKVLVMPFADSDVSDQGFLTGSGVSKTVDELERILRGKKEERPSLDTRLQRFVEARAHRADEVNTNELNVNTSEPMVVVAACTSAVQHPIEHQEEVQIAMPQAEEVPWTWETKRYFVNDVKISATKMRELDEALEALILSQVPPPEERELKQNTFDAVRRILRRDTWEEFEICIAGSTRANTDLRSGDLDIVLMPKSGEPLSHERKLREIKFLVREFRLMKRQYPYRHCVTITKTKAPLVKIRTSEDVDIDITIDNSEALTNSNWLAEQMNDSKLWRLYMAVKIFAKHNGIGDASCGGLNSLSWAIMTKHFAASRGQERCETPLLDFLQMAEYFSEFPFEGYTITTTGWRERKSSSTPIYVEDPHNSEDNCARNRQAQDVCRVKNRLAHAWRQFIRRKDKCRLADLGFPCSRDEDFGWPSPRVQPSRQEEMDFGEKESDHSDFDPDELVFEVPKEGEPSNERRVARWPENFPRQLHDRSNSPDGAMVYLSPKRGRAKSKLVDSKESEIHKKRAKNSGLKKPSPFYDRRTNSDSKESVAPKKGSLIKKLMTLVMLAALVRPTTQQSAMVCNQAAHPQIMELTNNFQCEQLMATKRNATLEVFKPVKRVSEIKAAYCNIIHQRVVYWKNVIFEWRNTTTSKALPTSKEECKRMWSLNQCQYGELKSVGGSKRTLQPFEPSIDYSYFASKEAERTNCFLTESVVFYDTQEKRMHSPLGDMTGCKLKDEWCVLRDGAVMVWSTPADAECQFEHMNTWDGQFHPSENVWTHKEIALSFDGKAQKIKDCSRTLVATDQGFAVDAGMFLNMINNAKGPSGVPKKGQSPGGAQKRSLLPVDQFSADTNMKLEMMKQNADQTKAIIPKLGAVTSKTEAPKPAVPHPTVGPAKPEQPSRKAQLQPVELPTPKQATPIQKVIKPKTVTTVQKYQPPSPTTSQKAEPPKPIVMAPKVPSQVTTQMAQPTSPPEGQPKSRNRGRFRTRYVVRRNQSEPEKVRVYDNPRQKRATVHTEQLASQLTASQVNTMGKLKLLVCWLMKQGPSSSLTTGNPTMVARTLLRQQFVQAKWISLGTRQIIKIWQCLPMKRQMYEFAATNHDFCSREIPISLSLPDRKTVAYLDPVTLIITDTPSNGSCADYQSQTLLLEGQIVTVDQIKGDTIVTEESEVTKVEFGTTKSERIPALDPLIFHNLALFNDSDPTIQALAMFKAYRLGKQLQQEAHQARAEAAAWSPLPSMPSFSLGSLLQGYFTWDLLYKATALYVLGKIVMIFLKKYLKNLMQKWALFPYYNPLTQGVERGNPVVRYERARRATPKSGLEQSLEEATRQLEEFGRATISTPGGVC</sequence>
<dbReference type="InterPro" id="IPR005312">
    <property type="entry name" value="DUF1759"/>
</dbReference>
<keyword evidence="5" id="KW-1185">Reference proteome</keyword>
<dbReference type="InterPro" id="IPR008042">
    <property type="entry name" value="Retrotrans_Pao"/>
</dbReference>
<dbReference type="Gene3D" id="1.10.1410.10">
    <property type="match status" value="1"/>
</dbReference>
<feature type="compositionally biased region" description="Basic and acidic residues" evidence="1">
    <location>
        <begin position="1910"/>
        <end position="1919"/>
    </location>
</feature>
<dbReference type="SUPFAM" id="SSF81301">
    <property type="entry name" value="Nucleotidyltransferase"/>
    <property type="match status" value="1"/>
</dbReference>
<dbReference type="InterPro" id="IPR041588">
    <property type="entry name" value="Integrase_H2C2"/>
</dbReference>
<feature type="region of interest" description="Disordered" evidence="1">
    <location>
        <begin position="374"/>
        <end position="394"/>
    </location>
</feature>
<dbReference type="InterPro" id="IPR043519">
    <property type="entry name" value="NT_sf"/>
</dbReference>
<dbReference type="InterPro" id="IPR012337">
    <property type="entry name" value="RNaseH-like_sf"/>
</dbReference>
<feature type="compositionally biased region" description="Polar residues" evidence="1">
    <location>
        <begin position="3227"/>
        <end position="3241"/>
    </location>
</feature>
<feature type="compositionally biased region" description="Low complexity" evidence="1">
    <location>
        <begin position="1923"/>
        <end position="1935"/>
    </location>
</feature>
<feature type="transmembrane region" description="Helical" evidence="2">
    <location>
        <begin position="3553"/>
        <end position="3571"/>
    </location>
</feature>
<dbReference type="PROSITE" id="PS50994">
    <property type="entry name" value="INTEGRASE"/>
    <property type="match status" value="1"/>
</dbReference>
<proteinExistence type="predicted"/>
<dbReference type="Gene3D" id="3.30.420.10">
    <property type="entry name" value="Ribonuclease H-like superfamily/Ribonuclease H"/>
    <property type="match status" value="1"/>
</dbReference>
<dbReference type="EMBL" id="JBICCN010000429">
    <property type="protein sequence ID" value="KAL3069422.1"/>
    <property type="molecule type" value="Genomic_DNA"/>
</dbReference>
<dbReference type="InterPro" id="IPR040676">
    <property type="entry name" value="DUF5641"/>
</dbReference>
<feature type="compositionally biased region" description="Pro residues" evidence="1">
    <location>
        <begin position="1975"/>
        <end position="1988"/>
    </location>
</feature>
<feature type="compositionally biased region" description="Basic and acidic residues" evidence="1">
    <location>
        <begin position="2808"/>
        <end position="2817"/>
    </location>
</feature>
<dbReference type="InterPro" id="IPR000477">
    <property type="entry name" value="RT_dom"/>
</dbReference>
<dbReference type="GO" id="GO:0042575">
    <property type="term" value="C:DNA polymerase complex"/>
    <property type="evidence" value="ECO:0007669"/>
    <property type="project" value="UniProtKB-ARBA"/>
</dbReference>